<organism evidence="3">
    <name type="scientific">termite gut metagenome</name>
    <dbReference type="NCBI Taxonomy" id="433724"/>
    <lineage>
        <taxon>unclassified sequences</taxon>
        <taxon>metagenomes</taxon>
        <taxon>organismal metagenomes</taxon>
    </lineage>
</organism>
<gene>
    <name evidence="3" type="ORF">EZS27_020402</name>
</gene>
<evidence type="ECO:0000256" key="1">
    <source>
        <dbReference type="SAM" id="Coils"/>
    </source>
</evidence>
<evidence type="ECO:0000313" key="3">
    <source>
        <dbReference type="EMBL" id="KAA6330954.1"/>
    </source>
</evidence>
<dbReference type="EMBL" id="SNRY01001436">
    <property type="protein sequence ID" value="KAA6330954.1"/>
    <property type="molecule type" value="Genomic_DNA"/>
</dbReference>
<feature type="coiled-coil region" evidence="1">
    <location>
        <begin position="36"/>
        <end position="63"/>
    </location>
</feature>
<sequence length="259" mass="29633">MNTNNKPAPLFDFEKGRRIGRVEGMIAFHKRYVENMKRENALIKILKINLMAIKNEIKKVSLNGIKLEVTYKEHDVEENYINEITKKCAPVVHNDLRTAFLALRPFLITIAEQPEAGLFNERNIDEKPTDDMEKDVIKYVITGYSLGGSEESAGVTLIGQKILKSGQVLNLIAPFTKYEQNDSEEAYPYAAQLCEAVERCNEEVKLYLFEGKYGIIQKQLDFEEHPEVTDETAETTTEGIPKRKRGRKRREIATEVAYA</sequence>
<proteinExistence type="predicted"/>
<dbReference type="AlphaFoldDB" id="A0A5J4RC21"/>
<accession>A0A5J4RC21</accession>
<reference evidence="3" key="1">
    <citation type="submission" date="2019-03" db="EMBL/GenBank/DDBJ databases">
        <title>Single cell metagenomics reveals metabolic interactions within the superorganism composed of flagellate Streblomastix strix and complex community of Bacteroidetes bacteria on its surface.</title>
        <authorList>
            <person name="Treitli S.C."/>
            <person name="Kolisko M."/>
            <person name="Husnik F."/>
            <person name="Keeling P."/>
            <person name="Hampl V."/>
        </authorList>
    </citation>
    <scope>NUCLEOTIDE SEQUENCE</scope>
    <source>
        <strain evidence="3">STM</strain>
    </source>
</reference>
<feature type="region of interest" description="Disordered" evidence="2">
    <location>
        <begin position="226"/>
        <end position="259"/>
    </location>
</feature>
<comment type="caution">
    <text evidence="3">The sequence shown here is derived from an EMBL/GenBank/DDBJ whole genome shotgun (WGS) entry which is preliminary data.</text>
</comment>
<name>A0A5J4RC21_9ZZZZ</name>
<protein>
    <submittedName>
        <fullName evidence="3">Uncharacterized protein</fullName>
    </submittedName>
</protein>
<keyword evidence="1" id="KW-0175">Coiled coil</keyword>
<evidence type="ECO:0000256" key="2">
    <source>
        <dbReference type="SAM" id="MobiDB-lite"/>
    </source>
</evidence>